<keyword evidence="3" id="KW-1185">Reference proteome</keyword>
<name>A0AA40BVJ0_9PEZI</name>
<gene>
    <name evidence="2" type="ORF">B0T17DRAFT_646969</name>
</gene>
<dbReference type="AlphaFoldDB" id="A0AA40BVJ0"/>
<keyword evidence="1" id="KW-0472">Membrane</keyword>
<sequence>MAIAPFSAMSGPEMGDLLPPSLQEKSKNVRLTVLMLWWSLRERSYDAWSDPKAFKVRLVAKLRKTISIILLSLRERSHEAWLSLRERNYDAWSDPKAFKVRLVVLLKESSREAWSDLKAFKWGRAGKWFLFVNWLSTLLAFIIIFFLGMLWDPLILSILSITYIDGPYGIDGTFSLSSSPIAYDWWVEGFFPSYYPVWRPYLYAGKDYRRHLGHYAYRYKGGYEESRCYLQYRISTYAKTYGFFNVENITTYWNGTELDAPALNIEAFYYVGKGNSATCNGGDYLWGYNWTDPRTGTFPLRDKNNRRFVLRNESYPASYVIDNGACQPVQQSCENGNGSDFSGCSAKTQLYSWGFSLAQLCINVIFILIWSVGIFIMWLKSHLQLPLKGTPEVPRGWRALMELAESISRELRMNGIEPRSLTDRQLKRQIYKQLKGGSVSFDQEVLERPGFGFRHGLRLWLKEKRWWLIFATPNYEVIM</sequence>
<accession>A0AA40BVJ0</accession>
<comment type="caution">
    <text evidence="2">The sequence shown here is derived from an EMBL/GenBank/DDBJ whole genome shotgun (WGS) entry which is preliminary data.</text>
</comment>
<evidence type="ECO:0000313" key="2">
    <source>
        <dbReference type="EMBL" id="KAK0615261.1"/>
    </source>
</evidence>
<feature type="transmembrane region" description="Helical" evidence="1">
    <location>
        <begin position="128"/>
        <end position="151"/>
    </location>
</feature>
<dbReference type="EMBL" id="JAULSR010000007">
    <property type="protein sequence ID" value="KAK0615261.1"/>
    <property type="molecule type" value="Genomic_DNA"/>
</dbReference>
<reference evidence="2" key="1">
    <citation type="submission" date="2023-06" db="EMBL/GenBank/DDBJ databases">
        <title>Genome-scale phylogeny and comparative genomics of the fungal order Sordariales.</title>
        <authorList>
            <consortium name="Lawrence Berkeley National Laboratory"/>
            <person name="Hensen N."/>
            <person name="Bonometti L."/>
            <person name="Westerberg I."/>
            <person name="Brannstrom I.O."/>
            <person name="Guillou S."/>
            <person name="Cros-Aarteil S."/>
            <person name="Calhoun S."/>
            <person name="Haridas S."/>
            <person name="Kuo A."/>
            <person name="Mondo S."/>
            <person name="Pangilinan J."/>
            <person name="Riley R."/>
            <person name="LaButti K."/>
            <person name="Andreopoulos B."/>
            <person name="Lipzen A."/>
            <person name="Chen C."/>
            <person name="Yanf M."/>
            <person name="Daum C."/>
            <person name="Ng V."/>
            <person name="Clum A."/>
            <person name="Steindorff A."/>
            <person name="Ohm R."/>
            <person name="Martin F."/>
            <person name="Silar P."/>
            <person name="Natvig D."/>
            <person name="Lalanne C."/>
            <person name="Gautier V."/>
            <person name="Ament-velasquez S.L."/>
            <person name="Kruys A."/>
            <person name="Hutchinson M.I."/>
            <person name="Powell A.J."/>
            <person name="Barry K."/>
            <person name="Miller A.N."/>
            <person name="Grigoriev I.V."/>
            <person name="Debuchy R."/>
            <person name="Gladieux P."/>
            <person name="Thoren M.H."/>
            <person name="Johannesson H."/>
        </authorList>
    </citation>
    <scope>NUCLEOTIDE SEQUENCE</scope>
    <source>
        <strain evidence="2">SMH3391-2</strain>
    </source>
</reference>
<protein>
    <submittedName>
        <fullName evidence="2">Uncharacterized protein</fullName>
    </submittedName>
</protein>
<keyword evidence="1" id="KW-1133">Transmembrane helix</keyword>
<keyword evidence="1" id="KW-0812">Transmembrane</keyword>
<feature type="transmembrane region" description="Helical" evidence="1">
    <location>
        <begin position="350"/>
        <end position="379"/>
    </location>
</feature>
<dbReference type="Proteomes" id="UP001174934">
    <property type="component" value="Unassembled WGS sequence"/>
</dbReference>
<evidence type="ECO:0000313" key="3">
    <source>
        <dbReference type="Proteomes" id="UP001174934"/>
    </source>
</evidence>
<evidence type="ECO:0000256" key="1">
    <source>
        <dbReference type="SAM" id="Phobius"/>
    </source>
</evidence>
<organism evidence="2 3">
    <name type="scientific">Bombardia bombarda</name>
    <dbReference type="NCBI Taxonomy" id="252184"/>
    <lineage>
        <taxon>Eukaryota</taxon>
        <taxon>Fungi</taxon>
        <taxon>Dikarya</taxon>
        <taxon>Ascomycota</taxon>
        <taxon>Pezizomycotina</taxon>
        <taxon>Sordariomycetes</taxon>
        <taxon>Sordariomycetidae</taxon>
        <taxon>Sordariales</taxon>
        <taxon>Lasiosphaeriaceae</taxon>
        <taxon>Bombardia</taxon>
    </lineage>
</organism>
<proteinExistence type="predicted"/>